<evidence type="ECO:0000313" key="3">
    <source>
        <dbReference type="Proteomes" id="UP000297245"/>
    </source>
</evidence>
<accession>A0A4V4HDR2</accession>
<organism evidence="2 3">
    <name type="scientific">Dendrothele bispora (strain CBS 962.96)</name>
    <dbReference type="NCBI Taxonomy" id="1314807"/>
    <lineage>
        <taxon>Eukaryota</taxon>
        <taxon>Fungi</taxon>
        <taxon>Dikarya</taxon>
        <taxon>Basidiomycota</taxon>
        <taxon>Agaricomycotina</taxon>
        <taxon>Agaricomycetes</taxon>
        <taxon>Agaricomycetidae</taxon>
        <taxon>Agaricales</taxon>
        <taxon>Agaricales incertae sedis</taxon>
        <taxon>Dendrothele</taxon>
    </lineage>
</organism>
<dbReference type="Gene3D" id="3.60.130.30">
    <property type="match status" value="1"/>
</dbReference>
<name>A0A4V4HDR2_DENBC</name>
<dbReference type="OrthoDB" id="3202607at2759"/>
<feature type="region of interest" description="Disordered" evidence="1">
    <location>
        <begin position="19"/>
        <end position="53"/>
    </location>
</feature>
<dbReference type="AlphaFoldDB" id="A0A4V4HDR2"/>
<gene>
    <name evidence="2" type="ORF">K435DRAFT_803660</name>
</gene>
<evidence type="ECO:0000256" key="1">
    <source>
        <dbReference type="SAM" id="MobiDB-lite"/>
    </source>
</evidence>
<protein>
    <submittedName>
        <fullName evidence="2">Uncharacterized protein</fullName>
    </submittedName>
</protein>
<dbReference type="EMBL" id="ML179416">
    <property type="protein sequence ID" value="THU88235.1"/>
    <property type="molecule type" value="Genomic_DNA"/>
</dbReference>
<keyword evidence="3" id="KW-1185">Reference proteome</keyword>
<reference evidence="2 3" key="1">
    <citation type="journal article" date="2019" name="Nat. Ecol. Evol.">
        <title>Megaphylogeny resolves global patterns of mushroom evolution.</title>
        <authorList>
            <person name="Varga T."/>
            <person name="Krizsan K."/>
            <person name="Foldi C."/>
            <person name="Dima B."/>
            <person name="Sanchez-Garcia M."/>
            <person name="Sanchez-Ramirez S."/>
            <person name="Szollosi G.J."/>
            <person name="Szarkandi J.G."/>
            <person name="Papp V."/>
            <person name="Albert L."/>
            <person name="Andreopoulos W."/>
            <person name="Angelini C."/>
            <person name="Antonin V."/>
            <person name="Barry K.W."/>
            <person name="Bougher N.L."/>
            <person name="Buchanan P."/>
            <person name="Buyck B."/>
            <person name="Bense V."/>
            <person name="Catcheside P."/>
            <person name="Chovatia M."/>
            <person name="Cooper J."/>
            <person name="Damon W."/>
            <person name="Desjardin D."/>
            <person name="Finy P."/>
            <person name="Geml J."/>
            <person name="Haridas S."/>
            <person name="Hughes K."/>
            <person name="Justo A."/>
            <person name="Karasinski D."/>
            <person name="Kautmanova I."/>
            <person name="Kiss B."/>
            <person name="Kocsube S."/>
            <person name="Kotiranta H."/>
            <person name="LaButti K.M."/>
            <person name="Lechner B.E."/>
            <person name="Liimatainen K."/>
            <person name="Lipzen A."/>
            <person name="Lukacs Z."/>
            <person name="Mihaltcheva S."/>
            <person name="Morgado L.N."/>
            <person name="Niskanen T."/>
            <person name="Noordeloos M.E."/>
            <person name="Ohm R.A."/>
            <person name="Ortiz-Santana B."/>
            <person name="Ovrebo C."/>
            <person name="Racz N."/>
            <person name="Riley R."/>
            <person name="Savchenko A."/>
            <person name="Shiryaev A."/>
            <person name="Soop K."/>
            <person name="Spirin V."/>
            <person name="Szebenyi C."/>
            <person name="Tomsovsky M."/>
            <person name="Tulloss R.E."/>
            <person name="Uehling J."/>
            <person name="Grigoriev I.V."/>
            <person name="Vagvolgyi C."/>
            <person name="Papp T."/>
            <person name="Martin F.M."/>
            <person name="Miettinen O."/>
            <person name="Hibbett D.S."/>
            <person name="Nagy L.G."/>
        </authorList>
    </citation>
    <scope>NUCLEOTIDE SEQUENCE [LARGE SCALE GENOMIC DNA]</scope>
    <source>
        <strain evidence="2 3">CBS 962.96</strain>
    </source>
</reference>
<sequence length="422" mass="47496">MQANVEDLDDHFDHLSLNTSVHSSPLSSPPSSPLSSPLLSPRPDNVNQQSSSAGSFTFRLDPFGKAMQEWLLTERLTPFNFSPAPSKAQPIVVEWDTQSRASQSSGYIGKNYVKGPGKVWRLEDMVGPDSLFKFQLIQWDGKASIPLVDINGKIIAVLVGNPPDDPTWQSVHTDAALLLEKHRHSAILPHENISRRGVQKYISTGYSFGGGQKLPMPMNQQPKNKQIIDNLLASECFQRISGHVSSAFSTWAPRLHQQYVDMLSKYQAEDPLFSKNFPKTAFAAATFNFDEQTETMEHVDYFNYIVGWCGITSLGRFNHTKGGHVILWDLRIVIEFPAGTSFLMPSCYLRHSNTSIAPGETRQSFTEYSAGGLFRYMDDGMKTRVSMSIDERERKKREAWEKAREAIGIYSTFNELVDNLMF</sequence>
<dbReference type="Proteomes" id="UP000297245">
    <property type="component" value="Unassembled WGS sequence"/>
</dbReference>
<proteinExistence type="predicted"/>
<evidence type="ECO:0000313" key="2">
    <source>
        <dbReference type="EMBL" id="THU88235.1"/>
    </source>
</evidence>